<protein>
    <submittedName>
        <fullName evidence="1">LacI family transcriptional regulator</fullName>
    </submittedName>
</protein>
<evidence type="ECO:0000313" key="2">
    <source>
        <dbReference type="Proteomes" id="UP000224460"/>
    </source>
</evidence>
<organism evidence="1 2">
    <name type="scientific">Sporanaerobium hydrogeniformans</name>
    <dbReference type="NCBI Taxonomy" id="3072179"/>
    <lineage>
        <taxon>Bacteria</taxon>
        <taxon>Bacillati</taxon>
        <taxon>Bacillota</taxon>
        <taxon>Clostridia</taxon>
        <taxon>Lachnospirales</taxon>
        <taxon>Lachnospiraceae</taxon>
        <taxon>Sporanaerobium</taxon>
    </lineage>
</organism>
<dbReference type="Proteomes" id="UP000224460">
    <property type="component" value="Unassembled WGS sequence"/>
</dbReference>
<keyword evidence="2" id="KW-1185">Reference proteome</keyword>
<reference evidence="1" key="1">
    <citation type="submission" date="2017-10" db="EMBL/GenBank/DDBJ databases">
        <title>Genome sequence of cellulolytic Lachnospiraceae bacterium XHS1971 isolated from hotspring sediment.</title>
        <authorList>
            <person name="Vasudevan G."/>
            <person name="Joshi A.J."/>
            <person name="Hivarkar S."/>
            <person name="Lanjekar V.B."/>
            <person name="Dhakephalkar P.K."/>
            <person name="Dagar S."/>
        </authorList>
    </citation>
    <scope>NUCLEOTIDE SEQUENCE</scope>
    <source>
        <strain evidence="1">XHS1971</strain>
    </source>
</reference>
<dbReference type="EMBL" id="PEDL01000022">
    <property type="protein sequence ID" value="PHV69630.1"/>
    <property type="molecule type" value="Genomic_DNA"/>
</dbReference>
<sequence length="348" mass="39428">MATVKDIAKIVGVSTATVSNVLNGRIGAAGPAKTREIFEVAESLHYRPNSLAKSLKQQKTNSIGVITEDLTVFNTPEIVDGIDEYCEENNYEIILANMRLFKRYNNDFTDTPKHQQLFNMMISNMAAKQVEGIIYVGYHSREVTYLPSRINVPFVYAYCYPKEQIYSSVLFNDEVAAYKVTKLLLKKKHKKIGVISGPRLNITAQWRLRGYQRALHEQNIPYNEMIVCYGEWDRENGYRHTDELIDAGVTAIFAFSDRIAGGVYKRCLEKGITIGKDVSLFGYDNIDWCEGYTPPLSSVAPPLNEMGRKSAELVFTQIKQQKMPSMAECKPILLNCEIYERASITSLL</sequence>
<name>A0AC61D8G2_9FIRM</name>
<accession>A0AC61D8G2</accession>
<comment type="caution">
    <text evidence="1">The sequence shown here is derived from an EMBL/GenBank/DDBJ whole genome shotgun (WGS) entry which is preliminary data.</text>
</comment>
<gene>
    <name evidence="1" type="ORF">CS063_14815</name>
</gene>
<proteinExistence type="predicted"/>
<evidence type="ECO:0000313" key="1">
    <source>
        <dbReference type="EMBL" id="PHV69630.1"/>
    </source>
</evidence>